<feature type="domain" description="HTH myb-type" evidence="7">
    <location>
        <begin position="16"/>
        <end position="68"/>
    </location>
</feature>
<dbReference type="GeneID" id="107412672"/>
<evidence type="ECO:0000313" key="9">
    <source>
        <dbReference type="RefSeq" id="XP_015875972.3"/>
    </source>
</evidence>
<dbReference type="InterPro" id="IPR001487">
    <property type="entry name" value="Bromodomain"/>
</dbReference>
<dbReference type="SUPFAM" id="SSF47370">
    <property type="entry name" value="Bromodomain"/>
    <property type="match status" value="1"/>
</dbReference>
<dbReference type="InParanoid" id="A0A6P3ZBQ5"/>
<dbReference type="SMART" id="SM00717">
    <property type="entry name" value="SANT"/>
    <property type="match status" value="1"/>
</dbReference>
<name>A0A6P3ZBQ5_ZIZJJ</name>
<comment type="subcellular location">
    <subcellularLocation>
        <location evidence="1">Nucleus</location>
    </subcellularLocation>
</comment>
<reference evidence="9" key="1">
    <citation type="submission" date="2025-08" db="UniProtKB">
        <authorList>
            <consortium name="RefSeq"/>
        </authorList>
    </citation>
    <scope>IDENTIFICATION</scope>
    <source>
        <tissue evidence="9">Seedling</tissue>
    </source>
</reference>
<feature type="compositionally biased region" description="Low complexity" evidence="5">
    <location>
        <begin position="512"/>
        <end position="523"/>
    </location>
</feature>
<feature type="compositionally biased region" description="Basic and acidic residues" evidence="5">
    <location>
        <begin position="204"/>
        <end position="216"/>
    </location>
</feature>
<evidence type="ECO:0000259" key="7">
    <source>
        <dbReference type="PROSITE" id="PS51294"/>
    </source>
</evidence>
<dbReference type="CDD" id="cd04369">
    <property type="entry name" value="Bromodomain"/>
    <property type="match status" value="1"/>
</dbReference>
<dbReference type="KEGG" id="zju:107412672"/>
<keyword evidence="2 4" id="KW-0103">Bromodomain</keyword>
<feature type="compositionally biased region" description="Gly residues" evidence="5">
    <location>
        <begin position="288"/>
        <end position="297"/>
    </location>
</feature>
<dbReference type="AlphaFoldDB" id="A0A6P3ZBQ5"/>
<dbReference type="Pfam" id="PF00439">
    <property type="entry name" value="Bromodomain"/>
    <property type="match status" value="1"/>
</dbReference>
<feature type="region of interest" description="Disordered" evidence="5">
    <location>
        <begin position="418"/>
        <end position="681"/>
    </location>
</feature>
<dbReference type="SMART" id="SM00297">
    <property type="entry name" value="BROMO"/>
    <property type="match status" value="1"/>
</dbReference>
<evidence type="ECO:0000256" key="5">
    <source>
        <dbReference type="SAM" id="MobiDB-lite"/>
    </source>
</evidence>
<sequence>MAKEHETSAQPWGTLEELLLACAVSRHGTRCWDSIAMELQNRSSSVAPSLLTPQTCRDKFHDLKRRFTSKNDDRPTSLVDELRRIRVEELRREVRRRDVSILSLELKVKRMEEERDRSLKEAELQVDLKKIPDGADGGVRELAPRPENHAEKSNSGNDSDTDDRENRSFNESNSTSQKVEEAKQNGNGVVIEKAECEPEQNESDPVRIRCKPERDWSANGKVIDDENGNETETVGRGPEAGESNEAWESVGESKREGKELVGVASKQSSDVQSSASLSRKKRRRKGQGDGVAAGGASSGEEPEGDEVSPATKRVSTVKSEPLVKFLGIIRSHRLGSVFERRLRSQESGRYKNLIRRHMDLQTVQARLDKGVYSDCIHKFFRDLLLLFNNAIVFFRKTSPEHIAARELRALVLKEMNHNKLGKKPQPTTLKMEPKREVDSSAKSNKSSSIIVECRKRSSNKALSEGTNKRRDVKKERKVDEKPKANEKKIDASSAKMKDRGVRKKRTHETVGRRGSSRSTSTKGGETKHEYGGNELSSHDALEAKVEKKENAKKKQGVESFLKRMKQNSPKDQVEEENDDDEDDDDDIVSEEESKDSKMEKEKKGRGRKKSEGRREERVTRSSSSGGRGSGVRDEIGRAKRGVGRPPKRQDSMAAASGRRGRENNGDSEVGNGGRSRKRLRR</sequence>
<dbReference type="RefSeq" id="XP_015875972.3">
    <property type="nucleotide sequence ID" value="XM_016020486.4"/>
</dbReference>
<dbReference type="InterPro" id="IPR017930">
    <property type="entry name" value="Myb_dom"/>
</dbReference>
<dbReference type="InterPro" id="IPR009057">
    <property type="entry name" value="Homeodomain-like_sf"/>
</dbReference>
<feature type="compositionally biased region" description="Basic and acidic residues" evidence="5">
    <location>
        <begin position="466"/>
        <end position="499"/>
    </location>
</feature>
<keyword evidence="8" id="KW-1185">Reference proteome</keyword>
<evidence type="ECO:0000313" key="8">
    <source>
        <dbReference type="Proteomes" id="UP001652623"/>
    </source>
</evidence>
<keyword evidence="3" id="KW-0539">Nucleus</keyword>
<dbReference type="InterPro" id="IPR036427">
    <property type="entry name" value="Bromodomain-like_sf"/>
</dbReference>
<evidence type="ECO:0000256" key="4">
    <source>
        <dbReference type="PROSITE-ProRule" id="PRU00035"/>
    </source>
</evidence>
<protein>
    <submittedName>
        <fullName evidence="9">Uncharacterized protein LOC107412672</fullName>
    </submittedName>
</protein>
<dbReference type="GO" id="GO:0005634">
    <property type="term" value="C:nucleus"/>
    <property type="evidence" value="ECO:0007669"/>
    <property type="project" value="UniProtKB-SubCell"/>
</dbReference>
<dbReference type="PROSITE" id="PS51294">
    <property type="entry name" value="HTH_MYB"/>
    <property type="match status" value="1"/>
</dbReference>
<proteinExistence type="predicted"/>
<feature type="compositionally biased region" description="Basic and acidic residues" evidence="5">
    <location>
        <begin position="130"/>
        <end position="152"/>
    </location>
</feature>
<evidence type="ECO:0000256" key="3">
    <source>
        <dbReference type="ARBA" id="ARBA00023242"/>
    </source>
</evidence>
<dbReference type="Proteomes" id="UP001652623">
    <property type="component" value="Chromosome 10"/>
</dbReference>
<dbReference type="Gene3D" id="1.10.10.60">
    <property type="entry name" value="Homeodomain-like"/>
    <property type="match status" value="1"/>
</dbReference>
<evidence type="ECO:0000256" key="2">
    <source>
        <dbReference type="ARBA" id="ARBA00023117"/>
    </source>
</evidence>
<feature type="domain" description="Bromo" evidence="6">
    <location>
        <begin position="330"/>
        <end position="401"/>
    </location>
</feature>
<dbReference type="CDD" id="cd00167">
    <property type="entry name" value="SANT"/>
    <property type="match status" value="1"/>
</dbReference>
<dbReference type="Pfam" id="PF00249">
    <property type="entry name" value="Myb_DNA-binding"/>
    <property type="match status" value="1"/>
</dbReference>
<feature type="compositionally biased region" description="Acidic residues" evidence="5">
    <location>
        <begin position="573"/>
        <end position="593"/>
    </location>
</feature>
<accession>A0A6P3ZBQ5</accession>
<dbReference type="Gene3D" id="1.20.920.10">
    <property type="entry name" value="Bromodomain-like"/>
    <property type="match status" value="1"/>
</dbReference>
<feature type="region of interest" description="Disordered" evidence="5">
    <location>
        <begin position="130"/>
        <end position="313"/>
    </location>
</feature>
<organism evidence="8 9">
    <name type="scientific">Ziziphus jujuba</name>
    <name type="common">Chinese jujube</name>
    <name type="synonym">Ziziphus sativa</name>
    <dbReference type="NCBI Taxonomy" id="326968"/>
    <lineage>
        <taxon>Eukaryota</taxon>
        <taxon>Viridiplantae</taxon>
        <taxon>Streptophyta</taxon>
        <taxon>Embryophyta</taxon>
        <taxon>Tracheophyta</taxon>
        <taxon>Spermatophyta</taxon>
        <taxon>Magnoliopsida</taxon>
        <taxon>eudicotyledons</taxon>
        <taxon>Gunneridae</taxon>
        <taxon>Pentapetalae</taxon>
        <taxon>rosids</taxon>
        <taxon>fabids</taxon>
        <taxon>Rosales</taxon>
        <taxon>Rhamnaceae</taxon>
        <taxon>Paliureae</taxon>
        <taxon>Ziziphus</taxon>
    </lineage>
</organism>
<dbReference type="PANTHER" id="PTHR37888:SF8">
    <property type="entry name" value="HISTONE-LYSINE N-METHYLTRANSFERASE, H3 LYSINE-79 SPECIFIC-LIKE"/>
    <property type="match status" value="1"/>
</dbReference>
<evidence type="ECO:0000259" key="6">
    <source>
        <dbReference type="PROSITE" id="PS50014"/>
    </source>
</evidence>
<dbReference type="PANTHER" id="PTHR37888">
    <property type="entry name" value="DNA-BINDING BROMODOMAIN-CONTAINING PROTEIN"/>
    <property type="match status" value="1"/>
</dbReference>
<evidence type="ECO:0000256" key="1">
    <source>
        <dbReference type="ARBA" id="ARBA00004123"/>
    </source>
</evidence>
<dbReference type="SUPFAM" id="SSF46689">
    <property type="entry name" value="Homeodomain-like"/>
    <property type="match status" value="1"/>
</dbReference>
<dbReference type="InterPro" id="IPR001005">
    <property type="entry name" value="SANT/Myb"/>
</dbReference>
<feature type="compositionally biased region" description="Low complexity" evidence="5">
    <location>
        <begin position="263"/>
        <end position="277"/>
    </location>
</feature>
<gene>
    <name evidence="9" type="primary">LOC107412672</name>
</gene>
<feature type="compositionally biased region" description="Basic and acidic residues" evidence="5">
    <location>
        <begin position="524"/>
        <end position="549"/>
    </location>
</feature>
<dbReference type="PROSITE" id="PS50014">
    <property type="entry name" value="BROMODOMAIN_2"/>
    <property type="match status" value="1"/>
</dbReference>